<protein>
    <recommendedName>
        <fullName evidence="3">BTB domain-containing protein</fullName>
    </recommendedName>
</protein>
<dbReference type="Proteomes" id="UP000613580">
    <property type="component" value="Unassembled WGS sequence"/>
</dbReference>
<evidence type="ECO:0000313" key="2">
    <source>
        <dbReference type="Proteomes" id="UP000613580"/>
    </source>
</evidence>
<organism evidence="1 2">
    <name type="scientific">Mycena chlorophos</name>
    <name type="common">Agaric fungus</name>
    <name type="synonym">Agaricus chlorophos</name>
    <dbReference type="NCBI Taxonomy" id="658473"/>
    <lineage>
        <taxon>Eukaryota</taxon>
        <taxon>Fungi</taxon>
        <taxon>Dikarya</taxon>
        <taxon>Basidiomycota</taxon>
        <taxon>Agaricomycotina</taxon>
        <taxon>Agaricomycetes</taxon>
        <taxon>Agaricomycetidae</taxon>
        <taxon>Agaricales</taxon>
        <taxon>Marasmiineae</taxon>
        <taxon>Mycenaceae</taxon>
        <taxon>Mycena</taxon>
    </lineage>
</organism>
<reference evidence="1" key="1">
    <citation type="submission" date="2020-05" db="EMBL/GenBank/DDBJ databases">
        <title>Mycena genomes resolve the evolution of fungal bioluminescence.</title>
        <authorList>
            <person name="Tsai I.J."/>
        </authorList>
    </citation>
    <scope>NUCLEOTIDE SEQUENCE</scope>
    <source>
        <strain evidence="1">110903Hualien_Pintung</strain>
    </source>
</reference>
<dbReference type="EMBL" id="JACAZE010000010">
    <property type="protein sequence ID" value="KAF7305522.1"/>
    <property type="molecule type" value="Genomic_DNA"/>
</dbReference>
<evidence type="ECO:0008006" key="3">
    <source>
        <dbReference type="Google" id="ProtNLM"/>
    </source>
</evidence>
<name>A0A8H6W5E1_MYCCL</name>
<sequence length="333" mass="37980">MVDTARTSSDTDSWAPRMLSFKQQSDLWYSDGNLIIVAGTRGFRVYAQFLAAKSRTFAEMRPTDVVEGVPAVQLNDSEEDADQFLKAIFDADFFMPPPMPMKLKTILAVLRLSHKYDVQFLIRRALRHLNVVYPTTLAEFLALPLPTGTSNIAHIEYPEPRLAGHLRALKVAMDIDAQWLFPAIHYCISCSPLRSILATQPSWGALPEQTQFFIVMMHAWRLHRFEKVHEGPLNPVDEGACRDLVGCLRTQATYATRLVAIIGRDQPLDALRFWDEAGIEGYLRRRCEPCAKGIRERIVVMRGMVWDALPKTFEFPEWKVLVNMRDLAMARVD</sequence>
<gene>
    <name evidence="1" type="ORF">HMN09_00805100</name>
</gene>
<accession>A0A8H6W5E1</accession>
<dbReference type="OrthoDB" id="2855887at2759"/>
<keyword evidence="2" id="KW-1185">Reference proteome</keyword>
<evidence type="ECO:0000313" key="1">
    <source>
        <dbReference type="EMBL" id="KAF7305522.1"/>
    </source>
</evidence>
<dbReference type="AlphaFoldDB" id="A0A8H6W5E1"/>
<proteinExistence type="predicted"/>
<comment type="caution">
    <text evidence="1">The sequence shown here is derived from an EMBL/GenBank/DDBJ whole genome shotgun (WGS) entry which is preliminary data.</text>
</comment>